<dbReference type="EMBL" id="LS483452">
    <property type="protein sequence ID" value="SQH76308.1"/>
    <property type="molecule type" value="Genomic_DNA"/>
</dbReference>
<evidence type="ECO:0000313" key="1">
    <source>
        <dbReference type="EMBL" id="SQH76308.1"/>
    </source>
</evidence>
<dbReference type="EMBL" id="LS483452">
    <property type="protein sequence ID" value="SQH76309.1"/>
    <property type="molecule type" value="Genomic_DNA"/>
</dbReference>
<accession>A0A330M2N4</accession>
<dbReference type="KEGG" id="sbk:SHEWBE_2346"/>
<name>A0A330M2N4_9GAMM</name>
<proteinExistence type="predicted"/>
<protein>
    <submittedName>
        <fullName evidence="1">Uncharacterized protein</fullName>
    </submittedName>
</protein>
<evidence type="ECO:0000313" key="3">
    <source>
        <dbReference type="Proteomes" id="UP000250123"/>
    </source>
</evidence>
<dbReference type="AlphaFoldDB" id="A0A330M2N4"/>
<reference evidence="3" key="2">
    <citation type="submission" date="2018-06" db="EMBL/GenBank/DDBJ databases">
        <authorList>
            <person name="Cea G.-C."/>
            <person name="William W."/>
        </authorList>
    </citation>
    <scope>NUCLEOTIDE SEQUENCE [LARGE SCALE GENOMIC DNA]</scope>
    <source>
        <strain evidence="3">DB21MT-2</strain>
    </source>
</reference>
<reference evidence="1" key="1">
    <citation type="submission" date="2018-06" db="EMBL/GenBank/DDBJ databases">
        <authorList>
            <person name="Zhirakovskaya E."/>
        </authorList>
    </citation>
    <scope>NUCLEOTIDE SEQUENCE [LARGE SCALE GENOMIC DNA]</scope>
    <source>
        <strain evidence="1">DB21MT-2</strain>
    </source>
</reference>
<gene>
    <name evidence="1" type="ORF">SHEWBE_2345</name>
    <name evidence="2" type="ORF">SHEWBE_2346</name>
</gene>
<sequence>MVGREGFEPSTNVLVKSKANCLFIYKESTELTALSGIAFLNH</sequence>
<dbReference type="Proteomes" id="UP000250123">
    <property type="component" value="Chromosome SHEWBE"/>
</dbReference>
<organism evidence="1 3">
    <name type="scientific">Shewanella benthica</name>
    <dbReference type="NCBI Taxonomy" id="43661"/>
    <lineage>
        <taxon>Bacteria</taxon>
        <taxon>Pseudomonadati</taxon>
        <taxon>Pseudomonadota</taxon>
        <taxon>Gammaproteobacteria</taxon>
        <taxon>Alteromonadales</taxon>
        <taxon>Shewanellaceae</taxon>
        <taxon>Shewanella</taxon>
    </lineage>
</organism>
<dbReference type="KEGG" id="sbk:SHEWBE_2345"/>
<evidence type="ECO:0000313" key="2">
    <source>
        <dbReference type="EMBL" id="SQH76309.1"/>
    </source>
</evidence>